<dbReference type="Pfam" id="PF17900">
    <property type="entry name" value="Peptidase_M1_N"/>
    <property type="match status" value="1"/>
</dbReference>
<dbReference type="Gene3D" id="1.25.50.20">
    <property type="match status" value="1"/>
</dbReference>
<dbReference type="GO" id="GO:0016020">
    <property type="term" value="C:membrane"/>
    <property type="evidence" value="ECO:0007669"/>
    <property type="project" value="TreeGrafter"/>
</dbReference>
<dbReference type="GO" id="GO:0070006">
    <property type="term" value="F:metalloaminopeptidase activity"/>
    <property type="evidence" value="ECO:0007669"/>
    <property type="project" value="TreeGrafter"/>
</dbReference>
<dbReference type="GO" id="GO:0008270">
    <property type="term" value="F:zinc ion binding"/>
    <property type="evidence" value="ECO:0007669"/>
    <property type="project" value="UniProtKB-UniRule"/>
</dbReference>
<dbReference type="FunCoup" id="A8QA88">
    <property type="interactions" value="444"/>
</dbReference>
<evidence type="ECO:0000256" key="5">
    <source>
        <dbReference type="ARBA" id="ARBA00022801"/>
    </source>
</evidence>
<dbReference type="VEuPathDB" id="FungiDB:MGL_3647"/>
<dbReference type="OrthoDB" id="10031169at2759"/>
<dbReference type="GO" id="GO:0043171">
    <property type="term" value="P:peptide catabolic process"/>
    <property type="evidence" value="ECO:0007669"/>
    <property type="project" value="TreeGrafter"/>
</dbReference>
<gene>
    <name evidence="16" type="ORF">MGL_3647</name>
</gene>
<dbReference type="FunFam" id="1.10.390.10:FF:000006">
    <property type="entry name" value="Puromycin-sensitive aminopeptidase"/>
    <property type="match status" value="1"/>
</dbReference>
<feature type="binding site" evidence="9">
    <location>
        <position position="394"/>
    </location>
    <ligand>
        <name>Zn(2+)</name>
        <dbReference type="ChEBI" id="CHEBI:29105"/>
        <note>catalytic</note>
    </ligand>
</feature>
<dbReference type="GO" id="GO:0006508">
    <property type="term" value="P:proteolysis"/>
    <property type="evidence" value="ECO:0007669"/>
    <property type="project" value="UniProtKB-KW"/>
</dbReference>
<keyword evidence="2 11" id="KW-0031">Aminopeptidase</keyword>
<dbReference type="InterPro" id="IPR024571">
    <property type="entry name" value="ERAP1-like_C_dom"/>
</dbReference>
<accession>A8QA88</accession>
<keyword evidence="4 9" id="KW-0479">Metal-binding</keyword>
<dbReference type="EMBL" id="AAYY01000014">
    <property type="protein sequence ID" value="EDP41966.1"/>
    <property type="molecule type" value="Genomic_DNA"/>
</dbReference>
<comment type="caution">
    <text evidence="16">The sequence shown here is derived from an EMBL/GenBank/DDBJ whole genome shotgun (WGS) entry which is preliminary data.</text>
</comment>
<keyword evidence="17" id="KW-1185">Reference proteome</keyword>
<evidence type="ECO:0000256" key="8">
    <source>
        <dbReference type="PIRSR" id="PIRSR634016-1"/>
    </source>
</evidence>
<dbReference type="AlphaFoldDB" id="A8QA88"/>
<evidence type="ECO:0000256" key="10">
    <source>
        <dbReference type="PIRSR" id="PIRSR634016-4"/>
    </source>
</evidence>
<reference evidence="16 17" key="1">
    <citation type="journal article" date="2007" name="Proc. Natl. Acad. Sci. U.S.A.">
        <title>Dandruff-associated Malassezia genomes reveal convergent and divergent virulence traits shared with plant and human fungal pathogens.</title>
        <authorList>
            <person name="Xu J."/>
            <person name="Saunders C.W."/>
            <person name="Hu P."/>
            <person name="Grant R.A."/>
            <person name="Boekhout T."/>
            <person name="Kuramae E.E."/>
            <person name="Kronstad J.W."/>
            <person name="Deangelis Y.M."/>
            <person name="Reeder N.L."/>
            <person name="Johnstone K.R."/>
            <person name="Leland M."/>
            <person name="Fieno A.M."/>
            <person name="Begley W.M."/>
            <person name="Sun Y."/>
            <person name="Lacey M.P."/>
            <person name="Chaudhary T."/>
            <person name="Keough T."/>
            <person name="Chu L."/>
            <person name="Sears R."/>
            <person name="Yuan B."/>
            <person name="Dawson T.L.Jr."/>
        </authorList>
    </citation>
    <scope>NUCLEOTIDE SEQUENCE [LARGE SCALE GENOMIC DNA]</scope>
    <source>
        <strain evidence="17">ATCC MYA-4612 / CBS 7966</strain>
    </source>
</reference>
<feature type="site" description="Transition state stabilizer" evidence="10">
    <location>
        <position position="461"/>
    </location>
</feature>
<dbReference type="Gene3D" id="2.60.40.1730">
    <property type="entry name" value="tricorn interacting facor f3 domain"/>
    <property type="match status" value="1"/>
</dbReference>
<evidence type="ECO:0000256" key="12">
    <source>
        <dbReference type="SAM" id="SignalP"/>
    </source>
</evidence>
<dbReference type="InterPro" id="IPR027268">
    <property type="entry name" value="Peptidase_M4/M1_CTD_sf"/>
</dbReference>
<dbReference type="CDD" id="cd09601">
    <property type="entry name" value="M1_APN-Q_like"/>
    <property type="match status" value="1"/>
</dbReference>
<dbReference type="PANTHER" id="PTHR11533:SF174">
    <property type="entry name" value="PUROMYCIN-SENSITIVE AMINOPEPTIDASE-RELATED"/>
    <property type="match status" value="1"/>
</dbReference>
<organism evidence="16 17">
    <name type="scientific">Malassezia globosa (strain ATCC MYA-4612 / CBS 7966)</name>
    <name type="common">Dandruff-associated fungus</name>
    <dbReference type="NCBI Taxonomy" id="425265"/>
    <lineage>
        <taxon>Eukaryota</taxon>
        <taxon>Fungi</taxon>
        <taxon>Dikarya</taxon>
        <taxon>Basidiomycota</taxon>
        <taxon>Ustilaginomycotina</taxon>
        <taxon>Malasseziomycetes</taxon>
        <taxon>Malasseziales</taxon>
        <taxon>Malasseziaceae</taxon>
        <taxon>Malassezia</taxon>
    </lineage>
</organism>
<evidence type="ECO:0000259" key="15">
    <source>
        <dbReference type="Pfam" id="PF17900"/>
    </source>
</evidence>
<keyword evidence="6 9" id="KW-0862">Zinc</keyword>
<dbReference type="PANTHER" id="PTHR11533">
    <property type="entry name" value="PROTEASE M1 ZINC METALLOPROTEASE"/>
    <property type="match status" value="1"/>
</dbReference>
<comment type="similarity">
    <text evidence="1 11">Belongs to the peptidase M1 family.</text>
</comment>
<dbReference type="RefSeq" id="XP_001729180.1">
    <property type="nucleotide sequence ID" value="XM_001729128.1"/>
</dbReference>
<name>A8QA88_MALGO</name>
<dbReference type="EC" id="3.4.11.-" evidence="11"/>
<dbReference type="KEGG" id="mgl:MGL_3647"/>
<evidence type="ECO:0000313" key="16">
    <source>
        <dbReference type="EMBL" id="EDP41966.1"/>
    </source>
</evidence>
<dbReference type="InterPro" id="IPR034016">
    <property type="entry name" value="M1_APN-typ"/>
</dbReference>
<evidence type="ECO:0000259" key="13">
    <source>
        <dbReference type="Pfam" id="PF01433"/>
    </source>
</evidence>
<evidence type="ECO:0000256" key="4">
    <source>
        <dbReference type="ARBA" id="ARBA00022723"/>
    </source>
</evidence>
<feature type="binding site" evidence="9">
    <location>
        <position position="371"/>
    </location>
    <ligand>
        <name>Zn(2+)</name>
        <dbReference type="ChEBI" id="CHEBI:29105"/>
        <note>catalytic</note>
    </ligand>
</feature>
<dbReference type="InParanoid" id="A8QA88"/>
<evidence type="ECO:0000256" key="1">
    <source>
        <dbReference type="ARBA" id="ARBA00010136"/>
    </source>
</evidence>
<feature type="signal peptide" evidence="12">
    <location>
        <begin position="1"/>
        <end position="18"/>
    </location>
</feature>
<dbReference type="OMA" id="WGTMEHP"/>
<evidence type="ECO:0000256" key="2">
    <source>
        <dbReference type="ARBA" id="ARBA00022438"/>
    </source>
</evidence>
<dbReference type="GeneID" id="5853486"/>
<dbReference type="InterPro" id="IPR050344">
    <property type="entry name" value="Peptidase_M1_aminopeptidases"/>
</dbReference>
<dbReference type="InterPro" id="IPR014782">
    <property type="entry name" value="Peptidase_M1_dom"/>
</dbReference>
<dbReference type="STRING" id="425265.A8QA88"/>
<evidence type="ECO:0000256" key="6">
    <source>
        <dbReference type="ARBA" id="ARBA00022833"/>
    </source>
</evidence>
<dbReference type="SUPFAM" id="SSF63737">
    <property type="entry name" value="Leukotriene A4 hydrolase N-terminal domain"/>
    <property type="match status" value="1"/>
</dbReference>
<dbReference type="SUPFAM" id="SSF55486">
    <property type="entry name" value="Metalloproteases ('zincins'), catalytic domain"/>
    <property type="match status" value="1"/>
</dbReference>
<dbReference type="Pfam" id="PF11838">
    <property type="entry name" value="ERAP1_C"/>
    <property type="match status" value="1"/>
</dbReference>
<evidence type="ECO:0000256" key="9">
    <source>
        <dbReference type="PIRSR" id="PIRSR634016-3"/>
    </source>
</evidence>
<feature type="chain" id="PRO_5002728035" description="Aminopeptidase" evidence="12">
    <location>
        <begin position="19"/>
        <end position="934"/>
    </location>
</feature>
<keyword evidence="5 11" id="KW-0378">Hydrolase</keyword>
<protein>
    <recommendedName>
        <fullName evidence="11">Aminopeptidase</fullName>
        <ecNumber evidence="11">3.4.11.-</ecNumber>
    </recommendedName>
</protein>
<dbReference type="GO" id="GO:0005737">
    <property type="term" value="C:cytoplasm"/>
    <property type="evidence" value="ECO:0007669"/>
    <property type="project" value="TreeGrafter"/>
</dbReference>
<dbReference type="InterPro" id="IPR042097">
    <property type="entry name" value="Aminopeptidase_N-like_N_sf"/>
</dbReference>
<feature type="domain" description="Aminopeptidase N-like N-terminal" evidence="15">
    <location>
        <begin position="52"/>
        <end position="257"/>
    </location>
</feature>
<dbReference type="Pfam" id="PF01433">
    <property type="entry name" value="Peptidase_M1"/>
    <property type="match status" value="1"/>
</dbReference>
<feature type="domain" description="Peptidase M1 membrane alanine aminopeptidase" evidence="13">
    <location>
        <begin position="301"/>
        <end position="520"/>
    </location>
</feature>
<keyword evidence="7 11" id="KW-0482">Metalloprotease</keyword>
<dbReference type="InterPro" id="IPR045357">
    <property type="entry name" value="Aminopeptidase_N-like_N"/>
</dbReference>
<proteinExistence type="inferred from homology"/>
<dbReference type="Gene3D" id="1.10.390.10">
    <property type="entry name" value="Neutral Protease Domain 2"/>
    <property type="match status" value="1"/>
</dbReference>
<feature type="binding site" evidence="9">
    <location>
        <position position="375"/>
    </location>
    <ligand>
        <name>Zn(2+)</name>
        <dbReference type="ChEBI" id="CHEBI:29105"/>
        <note>catalytic</note>
    </ligand>
</feature>
<feature type="domain" description="ERAP1-like C-terminal" evidence="14">
    <location>
        <begin position="597"/>
        <end position="912"/>
    </location>
</feature>
<dbReference type="Gene3D" id="2.60.40.1910">
    <property type="match status" value="1"/>
</dbReference>
<evidence type="ECO:0000256" key="3">
    <source>
        <dbReference type="ARBA" id="ARBA00022670"/>
    </source>
</evidence>
<evidence type="ECO:0000259" key="14">
    <source>
        <dbReference type="Pfam" id="PF11838"/>
    </source>
</evidence>
<dbReference type="GO" id="GO:0042277">
    <property type="term" value="F:peptide binding"/>
    <property type="evidence" value="ECO:0007669"/>
    <property type="project" value="TreeGrafter"/>
</dbReference>
<dbReference type="GO" id="GO:0005615">
    <property type="term" value="C:extracellular space"/>
    <property type="evidence" value="ECO:0007669"/>
    <property type="project" value="TreeGrafter"/>
</dbReference>
<evidence type="ECO:0000256" key="7">
    <source>
        <dbReference type="ARBA" id="ARBA00023049"/>
    </source>
</evidence>
<evidence type="ECO:0000256" key="11">
    <source>
        <dbReference type="RuleBase" id="RU364040"/>
    </source>
</evidence>
<comment type="cofactor">
    <cofactor evidence="9 11">
        <name>Zn(2+)</name>
        <dbReference type="ChEBI" id="CHEBI:29105"/>
    </cofactor>
    <text evidence="9 11">Binds 1 zinc ion per subunit.</text>
</comment>
<keyword evidence="3 11" id="KW-0645">Protease</keyword>
<evidence type="ECO:0000313" key="17">
    <source>
        <dbReference type="Proteomes" id="UP000008837"/>
    </source>
</evidence>
<sequence length="934" mass="105504">MWAACTIVVASLWVLVQWISLYAPYTPPTLLHALSNLERAGTPSRLPRQVLPQHYNVTILTDLDALKFQGAVNASLQVMNDTNGFTFNVGRDLNLSSVRVATHLGTFVLRPQRDLEHERASVHIPVVLRENTNLSILMGFSAKMKSNRMGYYYADWTHKDTHGHYALTQFEPTAARTAFPCWDEPDLKATFEVHLLHRNATTALSNMPNITASYSVTADQVLSALHVHPLRFEKPVLSNATWVRTDFEKTPRMSTYLLAFANGMLEHVDGSFLSSSRRPAISIPLHAYATPEYVSKTHHVVDVMRRVMPFYERVYSIAYPLPKLDMLIAKSFDSEAMENWGLITGRSTTFLVDHAISSSSAVNTATRIVGHETAHMWFGDIATMAWWDDLWLNEAFATYMGEVVSMSAVYPETDWIGEFAHTELNRALDLDAKRSSHPIQLALKGENVEDAIGQVFDAISYSKGASVLRMLSHMIGQDTFIQGVSQYLTKHLYGNTITEDLWESMSNVSGVNVSIIMSDWIQQQGFPLLTVTEGQDSIHIRQSRFFETGDAQPDEDTTLWYIPLALKTIRHGLVETHNFTLDRKRSIEVPILPDTIWKLNADLIGAYRVVYSSEHLRKLIEAKALLSPLDRLGLVSDSLRLAIAGYASTPDALDILLAFRNDSSAQVQRTMVEIWVHVKSMCWEQPAALQHALNKLGVDLFGSFARVLAGRSDLEEPNEIRLLRTFVLEAASDADDPWTLTYMQDLFAEHVRNNRRVPLHPDLRSTILKHGVKNGGLRAYEAVLRFYYEADDPSYKLDALLALCYAQDDTLVRRSVDLAFSNDVQKQDLLDVVRALSMNPKSRRLLWTFLKARMHELTESFSGNLTLVRLITAALSTFTSDMDAVDIEQFFAHTHTSQFDMGLSQALETIRAQAQWLERDVKDLSAWLSMRGYL</sequence>
<keyword evidence="12" id="KW-0732">Signal</keyword>
<feature type="active site" description="Proton acceptor" evidence="8">
    <location>
        <position position="372"/>
    </location>
</feature>
<dbReference type="Proteomes" id="UP000008837">
    <property type="component" value="Unassembled WGS sequence"/>
</dbReference>